<dbReference type="PIRSF" id="PIRSF006648">
    <property type="entry name" value="DrrB"/>
    <property type="match status" value="1"/>
</dbReference>
<keyword evidence="3 5" id="KW-1133">Transmembrane helix</keyword>
<reference evidence="8" key="2">
    <citation type="submission" date="2010-01" db="EMBL/GenBank/DDBJ databases">
        <title>The complete genome of Conexibacter woesei DSM 14684.</title>
        <authorList>
            <consortium name="US DOE Joint Genome Institute (JGI-PGF)"/>
            <person name="Lucas S."/>
            <person name="Copeland A."/>
            <person name="Lapidus A."/>
            <person name="Glavina del Rio T."/>
            <person name="Dalin E."/>
            <person name="Tice H."/>
            <person name="Bruce D."/>
            <person name="Goodwin L."/>
            <person name="Pitluck S."/>
            <person name="Kyrpides N."/>
            <person name="Mavromatis K."/>
            <person name="Ivanova N."/>
            <person name="Mikhailova N."/>
            <person name="Chertkov O."/>
            <person name="Brettin T."/>
            <person name="Detter J.C."/>
            <person name="Han C."/>
            <person name="Larimer F."/>
            <person name="Land M."/>
            <person name="Hauser L."/>
            <person name="Markowitz V."/>
            <person name="Cheng J.-F."/>
            <person name="Hugenholtz P."/>
            <person name="Woyke T."/>
            <person name="Wu D."/>
            <person name="Pukall R."/>
            <person name="Steenblock K."/>
            <person name="Schneider S."/>
            <person name="Klenk H.-P."/>
            <person name="Eisen J.A."/>
        </authorList>
    </citation>
    <scope>NUCLEOTIDE SEQUENCE [LARGE SCALE GENOMIC DNA]</scope>
    <source>
        <strain evidence="8">DSM 14684 / CIP 108061 / JCM 11494 / NBRC 100937 / ID131577</strain>
    </source>
</reference>
<dbReference type="AlphaFoldDB" id="D3F4J1"/>
<dbReference type="Pfam" id="PF01061">
    <property type="entry name" value="ABC2_membrane"/>
    <property type="match status" value="1"/>
</dbReference>
<evidence type="ECO:0000256" key="1">
    <source>
        <dbReference type="ARBA" id="ARBA00004141"/>
    </source>
</evidence>
<evidence type="ECO:0000256" key="5">
    <source>
        <dbReference type="RuleBase" id="RU361157"/>
    </source>
</evidence>
<evidence type="ECO:0000256" key="2">
    <source>
        <dbReference type="ARBA" id="ARBA00022692"/>
    </source>
</evidence>
<keyword evidence="5" id="KW-1003">Cell membrane</keyword>
<evidence type="ECO:0000256" key="4">
    <source>
        <dbReference type="ARBA" id="ARBA00023136"/>
    </source>
</evidence>
<dbReference type="PRINTS" id="PR00164">
    <property type="entry name" value="ABC2TRNSPORT"/>
</dbReference>
<feature type="transmembrane region" description="Helical" evidence="5">
    <location>
        <begin position="124"/>
        <end position="146"/>
    </location>
</feature>
<dbReference type="InterPro" id="IPR051784">
    <property type="entry name" value="Nod_factor_ABC_transporter"/>
</dbReference>
<dbReference type="GO" id="GO:0140359">
    <property type="term" value="F:ABC-type transporter activity"/>
    <property type="evidence" value="ECO:0007669"/>
    <property type="project" value="InterPro"/>
</dbReference>
<protein>
    <recommendedName>
        <fullName evidence="5">Transport permease protein</fullName>
    </recommendedName>
</protein>
<dbReference type="KEGG" id="cwo:Cwoe_4031"/>
<feature type="transmembrane region" description="Helical" evidence="5">
    <location>
        <begin position="80"/>
        <end position="103"/>
    </location>
</feature>
<evidence type="ECO:0000313" key="8">
    <source>
        <dbReference type="Proteomes" id="UP000008229"/>
    </source>
</evidence>
<proteinExistence type="inferred from homology"/>
<organism evidence="7 8">
    <name type="scientific">Conexibacter woesei (strain DSM 14684 / CCUG 47730 / CIP 108061 / JCM 11494 / NBRC 100937 / ID131577)</name>
    <dbReference type="NCBI Taxonomy" id="469383"/>
    <lineage>
        <taxon>Bacteria</taxon>
        <taxon>Bacillati</taxon>
        <taxon>Actinomycetota</taxon>
        <taxon>Thermoleophilia</taxon>
        <taxon>Solirubrobacterales</taxon>
        <taxon>Conexibacteraceae</taxon>
        <taxon>Conexibacter</taxon>
    </lineage>
</organism>
<name>D3F4J1_CONWI</name>
<dbReference type="RefSeq" id="WP_012935499.1">
    <property type="nucleotide sequence ID" value="NC_013739.1"/>
</dbReference>
<keyword evidence="2 5" id="KW-0812">Transmembrane</keyword>
<reference evidence="7 8" key="1">
    <citation type="journal article" date="2010" name="Stand. Genomic Sci.">
        <title>Complete genome sequence of Conexibacter woesei type strain (ID131577).</title>
        <authorList>
            <person name="Pukall R."/>
            <person name="Lapidus A."/>
            <person name="Glavina Del Rio T."/>
            <person name="Copeland A."/>
            <person name="Tice H."/>
            <person name="Cheng J.-F."/>
            <person name="Lucas S."/>
            <person name="Chen F."/>
            <person name="Nolan M."/>
            <person name="Bruce D."/>
            <person name="Goodwin L."/>
            <person name="Pitluck S."/>
            <person name="Mavromatis K."/>
            <person name="Ivanova N."/>
            <person name="Ovchinnikova G."/>
            <person name="Pati A."/>
            <person name="Chen A."/>
            <person name="Palaniappan K."/>
            <person name="Land M."/>
            <person name="Hauser L."/>
            <person name="Chang Y.-J."/>
            <person name="Jeffries C.D."/>
            <person name="Chain P."/>
            <person name="Meincke L."/>
            <person name="Sims D."/>
            <person name="Brettin T."/>
            <person name="Detter J.C."/>
            <person name="Rohde M."/>
            <person name="Goeker M."/>
            <person name="Bristow J."/>
            <person name="Eisen J.A."/>
            <person name="Markowitz V."/>
            <person name="Kyrpides N.C."/>
            <person name="Klenk H.-P."/>
            <person name="Hugenholtz P."/>
        </authorList>
    </citation>
    <scope>NUCLEOTIDE SEQUENCE [LARGE SCALE GENOMIC DNA]</scope>
    <source>
        <strain evidence="8">DSM 14684 / CIP 108061 / JCM 11494 / NBRC 100937 / ID131577</strain>
    </source>
</reference>
<dbReference type="HOGENOM" id="CLU_039483_2_3_11"/>
<dbReference type="OrthoDB" id="9255971at2"/>
<comment type="similarity">
    <text evidence="5">Belongs to the ABC-2 integral membrane protein family.</text>
</comment>
<feature type="domain" description="ABC transmembrane type-2" evidence="6">
    <location>
        <begin position="44"/>
        <end position="289"/>
    </location>
</feature>
<evidence type="ECO:0000259" key="6">
    <source>
        <dbReference type="PROSITE" id="PS51012"/>
    </source>
</evidence>
<keyword evidence="8" id="KW-1185">Reference proteome</keyword>
<feature type="transmembrane region" description="Helical" evidence="5">
    <location>
        <begin position="195"/>
        <end position="217"/>
    </location>
</feature>
<feature type="transmembrane region" description="Helical" evidence="5">
    <location>
        <begin position="260"/>
        <end position="282"/>
    </location>
</feature>
<dbReference type="InterPro" id="IPR013525">
    <property type="entry name" value="ABC2_TM"/>
</dbReference>
<accession>D3F4J1</accession>
<gene>
    <name evidence="7" type="ordered locus">Cwoe_4031</name>
</gene>
<sequence>MASTVATPAPTARIHVPAGGWRADLRAVKIVWHRELIRFSRDRLRIVTSLFQPVLFLFVLGGGLANIASGGTEGVDLRTFMFPGALAMAVLFTAIFSAASVVWDREYGFLREMLVAPVRRGSIVLGKCLGGATVAGAQGLIVIALAPLVDVPYRLDMILALIGLQLLLAFMITAFGLMAAARVTQMQSFMALTQMLLMPLLFLSGALFPVTGLPQWLEILNRLDPLTYVVDPIRHVVFAQLDISDAAREALNPGVTWFGWHVPIGVEIGIVALTALAMLAIANAQFKRA</sequence>
<dbReference type="eggNOG" id="COG0842">
    <property type="taxonomic scope" value="Bacteria"/>
</dbReference>
<dbReference type="Proteomes" id="UP000008229">
    <property type="component" value="Chromosome"/>
</dbReference>
<dbReference type="PANTHER" id="PTHR43229">
    <property type="entry name" value="NODULATION PROTEIN J"/>
    <property type="match status" value="1"/>
</dbReference>
<dbReference type="PROSITE" id="PS51012">
    <property type="entry name" value="ABC_TM2"/>
    <property type="match status" value="1"/>
</dbReference>
<dbReference type="EMBL" id="CP001854">
    <property type="protein sequence ID" value="ADB52448.1"/>
    <property type="molecule type" value="Genomic_DNA"/>
</dbReference>
<dbReference type="STRING" id="469383.Cwoe_4031"/>
<dbReference type="GO" id="GO:0043190">
    <property type="term" value="C:ATP-binding cassette (ABC) transporter complex"/>
    <property type="evidence" value="ECO:0007669"/>
    <property type="project" value="InterPro"/>
</dbReference>
<feature type="transmembrane region" description="Helical" evidence="5">
    <location>
        <begin position="158"/>
        <end position="183"/>
    </location>
</feature>
<feature type="transmembrane region" description="Helical" evidence="5">
    <location>
        <begin position="44"/>
        <end position="68"/>
    </location>
</feature>
<evidence type="ECO:0000313" key="7">
    <source>
        <dbReference type="EMBL" id="ADB52448.1"/>
    </source>
</evidence>
<keyword evidence="5" id="KW-0813">Transport</keyword>
<comment type="subcellular location">
    <subcellularLocation>
        <location evidence="5">Cell membrane</location>
        <topology evidence="5">Multi-pass membrane protein</topology>
    </subcellularLocation>
    <subcellularLocation>
        <location evidence="1">Membrane</location>
        <topology evidence="1">Multi-pass membrane protein</topology>
    </subcellularLocation>
</comment>
<evidence type="ECO:0000256" key="3">
    <source>
        <dbReference type="ARBA" id="ARBA00022989"/>
    </source>
</evidence>
<dbReference type="PANTHER" id="PTHR43229:SF2">
    <property type="entry name" value="NODULATION PROTEIN J"/>
    <property type="match status" value="1"/>
</dbReference>
<dbReference type="InterPro" id="IPR047817">
    <property type="entry name" value="ABC2_TM_bact-type"/>
</dbReference>
<keyword evidence="4 5" id="KW-0472">Membrane</keyword>
<dbReference type="InterPro" id="IPR000412">
    <property type="entry name" value="ABC_2_transport"/>
</dbReference>